<evidence type="ECO:0000313" key="1">
    <source>
        <dbReference type="EMBL" id="GFR33026.1"/>
    </source>
</evidence>
<gene>
    <name evidence="1" type="primary">NCL1_56917</name>
    <name evidence="1" type="ORF">TNCT_59361</name>
</gene>
<sequence length="287" mass="33446">MVEHIHCVTPLLTLKEINNSQEEMTYLTRMRNVIKFQTARPKEYEYFKNNNFYNEIFCHKEHEPSLEACLSHALTKVVKSHLMVDNLVPFLQWDIVDIDADGFTEGQNPVTPRENADPRAVEYAQGNPFLVAAFSNFNILDFNSVSNSYSNERNLITCRDIVDLQINDVVYLNSLHKSSWRRVFDRGLALFSCCDQDIAAYVREQTKISKPMKVFKQILNRELGERFDQFDVLESIASPYYYVLPHQNENEYKSFELFCSWFVITDTTSYISYCFESSLIIGAKTLV</sequence>
<accession>A0A8X6M3Q7</accession>
<reference evidence="1" key="1">
    <citation type="submission" date="2020-07" db="EMBL/GenBank/DDBJ databases">
        <title>Multicomponent nature underlies the extraordinary mechanical properties of spider dragline silk.</title>
        <authorList>
            <person name="Kono N."/>
            <person name="Nakamura H."/>
            <person name="Mori M."/>
            <person name="Yoshida Y."/>
            <person name="Ohtoshi R."/>
            <person name="Malay A.D."/>
            <person name="Moran D.A.P."/>
            <person name="Tomita M."/>
            <person name="Numata K."/>
            <person name="Arakawa K."/>
        </authorList>
    </citation>
    <scope>NUCLEOTIDE SEQUENCE</scope>
</reference>
<organism evidence="1 2">
    <name type="scientific">Trichonephila clavata</name>
    <name type="common">Joro spider</name>
    <name type="synonym">Nephila clavata</name>
    <dbReference type="NCBI Taxonomy" id="2740835"/>
    <lineage>
        <taxon>Eukaryota</taxon>
        <taxon>Metazoa</taxon>
        <taxon>Ecdysozoa</taxon>
        <taxon>Arthropoda</taxon>
        <taxon>Chelicerata</taxon>
        <taxon>Arachnida</taxon>
        <taxon>Araneae</taxon>
        <taxon>Araneomorphae</taxon>
        <taxon>Entelegynae</taxon>
        <taxon>Araneoidea</taxon>
        <taxon>Nephilidae</taxon>
        <taxon>Trichonephila</taxon>
    </lineage>
</organism>
<dbReference type="AlphaFoldDB" id="A0A8X6M3Q7"/>
<keyword evidence="2" id="KW-1185">Reference proteome</keyword>
<comment type="caution">
    <text evidence="1">The sequence shown here is derived from an EMBL/GenBank/DDBJ whole genome shotgun (WGS) entry which is preliminary data.</text>
</comment>
<name>A0A8X6M3Q7_TRICU</name>
<dbReference type="Proteomes" id="UP000887116">
    <property type="component" value="Unassembled WGS sequence"/>
</dbReference>
<evidence type="ECO:0000313" key="2">
    <source>
        <dbReference type="Proteomes" id="UP000887116"/>
    </source>
</evidence>
<proteinExistence type="predicted"/>
<dbReference type="EMBL" id="BMAO01009747">
    <property type="protein sequence ID" value="GFR33026.1"/>
    <property type="molecule type" value="Genomic_DNA"/>
</dbReference>
<protein>
    <submittedName>
        <fullName evidence="1">Uncharacterized protein</fullName>
    </submittedName>
</protein>